<evidence type="ECO:0000256" key="2">
    <source>
        <dbReference type="ARBA" id="ARBA00022723"/>
    </source>
</evidence>
<keyword evidence="5 9" id="KW-0482">Metalloprotease</keyword>
<evidence type="ECO:0000313" key="11">
    <source>
        <dbReference type="EMBL" id="KAK7086525.1"/>
    </source>
</evidence>
<dbReference type="PANTHER" id="PTHR22726">
    <property type="entry name" value="METALLOENDOPEPTIDASE OMA1"/>
    <property type="match status" value="1"/>
</dbReference>
<protein>
    <recommendedName>
        <fullName evidence="7">Metalloendopeptidase OMA1, mitochondrial</fullName>
    </recommendedName>
    <alternativeName>
        <fullName evidence="8">Overlapping with the m-AAA protease 1 homolog</fullName>
    </alternativeName>
</protein>
<evidence type="ECO:0000256" key="8">
    <source>
        <dbReference type="ARBA" id="ARBA00042978"/>
    </source>
</evidence>
<dbReference type="GO" id="GO:0034982">
    <property type="term" value="P:mitochondrial protein processing"/>
    <property type="evidence" value="ECO:0007669"/>
    <property type="project" value="TreeGrafter"/>
</dbReference>
<keyword evidence="4 9" id="KW-0862">Zinc</keyword>
<feature type="domain" description="Peptidase M48" evidence="10">
    <location>
        <begin position="167"/>
        <end position="359"/>
    </location>
</feature>
<comment type="cofactor">
    <cofactor evidence="9">
        <name>Zn(2+)</name>
        <dbReference type="ChEBI" id="CHEBI:29105"/>
    </cofactor>
    <text evidence="9">Binds 1 zinc ion per subunit.</text>
</comment>
<dbReference type="CDD" id="cd07331">
    <property type="entry name" value="M48C_Oma1_like"/>
    <property type="match status" value="1"/>
</dbReference>
<evidence type="ECO:0000256" key="1">
    <source>
        <dbReference type="ARBA" id="ARBA00022670"/>
    </source>
</evidence>
<name>A0AAN9FWD2_HALRR</name>
<sequence>MFVRYTGILKTCSSLKQIIRRAPLVPLSHCDAHRCVMYSSRLLHTSSPRYVNPLFVALLRPLSKVAAILVGRGFRKWWQSLPQKKKKLLLQHLFRNKYKYIIGSIVVNSASYSYYETHMVPAPLTGRRRFMVFTPDQLFTISQHTYSEEVSQYGHLLMPENHPMVYQVKRVGNRLLQANNNIPQLYTKSWTVTLIDHPTVNCYVLPSGDIVMFRGMMDLLENDDQVAAVVAHEMSHAILEHASEQLSHGYLLDVIILLPLAVIWAFIPSDGLALVTQWFLNQVMKIFLQLPYARNLEEEADSVGLKLAAKACFDVREASAFWGKMSVLDKLKERKGERSEDPAWLSTHPSNVERQDNINAQMEEALSIRNFCLCPKLSDRDPRHTIAMLQEQLMNVVPTNKSASK</sequence>
<dbReference type="InterPro" id="IPR001915">
    <property type="entry name" value="Peptidase_M48"/>
</dbReference>
<keyword evidence="12" id="KW-1185">Reference proteome</keyword>
<evidence type="ECO:0000313" key="12">
    <source>
        <dbReference type="Proteomes" id="UP001381693"/>
    </source>
</evidence>
<dbReference type="Pfam" id="PF01435">
    <property type="entry name" value="Peptidase_M48"/>
    <property type="match status" value="1"/>
</dbReference>
<proteinExistence type="inferred from homology"/>
<dbReference type="GO" id="GO:0004222">
    <property type="term" value="F:metalloendopeptidase activity"/>
    <property type="evidence" value="ECO:0007669"/>
    <property type="project" value="InterPro"/>
</dbReference>
<organism evidence="11 12">
    <name type="scientific">Halocaridina rubra</name>
    <name type="common">Hawaiian red shrimp</name>
    <dbReference type="NCBI Taxonomy" id="373956"/>
    <lineage>
        <taxon>Eukaryota</taxon>
        <taxon>Metazoa</taxon>
        <taxon>Ecdysozoa</taxon>
        <taxon>Arthropoda</taxon>
        <taxon>Crustacea</taxon>
        <taxon>Multicrustacea</taxon>
        <taxon>Malacostraca</taxon>
        <taxon>Eumalacostraca</taxon>
        <taxon>Eucarida</taxon>
        <taxon>Decapoda</taxon>
        <taxon>Pleocyemata</taxon>
        <taxon>Caridea</taxon>
        <taxon>Atyoidea</taxon>
        <taxon>Atyidae</taxon>
        <taxon>Halocaridina</taxon>
    </lineage>
</organism>
<comment type="caution">
    <text evidence="11">The sequence shown here is derived from an EMBL/GenBank/DDBJ whole genome shotgun (WGS) entry which is preliminary data.</text>
</comment>
<dbReference type="GO" id="GO:0005743">
    <property type="term" value="C:mitochondrial inner membrane"/>
    <property type="evidence" value="ECO:0007669"/>
    <property type="project" value="TreeGrafter"/>
</dbReference>
<evidence type="ECO:0000256" key="3">
    <source>
        <dbReference type="ARBA" id="ARBA00022801"/>
    </source>
</evidence>
<evidence type="ECO:0000256" key="6">
    <source>
        <dbReference type="ARBA" id="ARBA00038233"/>
    </source>
</evidence>
<dbReference type="EMBL" id="JAXCGZ010000157">
    <property type="protein sequence ID" value="KAK7086525.1"/>
    <property type="molecule type" value="Genomic_DNA"/>
</dbReference>
<comment type="similarity">
    <text evidence="6 9">Belongs to the peptidase M48 family.</text>
</comment>
<reference evidence="11 12" key="1">
    <citation type="submission" date="2023-11" db="EMBL/GenBank/DDBJ databases">
        <title>Halocaridina rubra genome assembly.</title>
        <authorList>
            <person name="Smith C."/>
        </authorList>
    </citation>
    <scope>NUCLEOTIDE SEQUENCE [LARGE SCALE GENOMIC DNA]</scope>
    <source>
        <strain evidence="11">EP-1</strain>
        <tissue evidence="11">Whole</tissue>
    </source>
</reference>
<gene>
    <name evidence="11" type="primary">OMA1_2</name>
    <name evidence="11" type="ORF">SK128_012506</name>
</gene>
<dbReference type="Gene3D" id="3.30.2010.10">
    <property type="entry name" value="Metalloproteases ('zincins'), catalytic domain"/>
    <property type="match status" value="1"/>
</dbReference>
<evidence type="ECO:0000256" key="4">
    <source>
        <dbReference type="ARBA" id="ARBA00022833"/>
    </source>
</evidence>
<evidence type="ECO:0000259" key="10">
    <source>
        <dbReference type="Pfam" id="PF01435"/>
    </source>
</evidence>
<dbReference type="Proteomes" id="UP001381693">
    <property type="component" value="Unassembled WGS sequence"/>
</dbReference>
<evidence type="ECO:0000256" key="5">
    <source>
        <dbReference type="ARBA" id="ARBA00023049"/>
    </source>
</evidence>
<dbReference type="InterPro" id="IPR051156">
    <property type="entry name" value="Mito/Outer_Membr_Metalloprot"/>
</dbReference>
<dbReference type="AlphaFoldDB" id="A0AAN9FWD2"/>
<keyword evidence="1 9" id="KW-0645">Protease</keyword>
<dbReference type="GO" id="GO:0046872">
    <property type="term" value="F:metal ion binding"/>
    <property type="evidence" value="ECO:0007669"/>
    <property type="project" value="UniProtKB-KW"/>
</dbReference>
<dbReference type="PANTHER" id="PTHR22726:SF1">
    <property type="entry name" value="METALLOENDOPEPTIDASE OMA1, MITOCHONDRIAL"/>
    <property type="match status" value="1"/>
</dbReference>
<evidence type="ECO:0000256" key="7">
    <source>
        <dbReference type="ARBA" id="ARBA00040360"/>
    </source>
</evidence>
<dbReference type="GO" id="GO:0006515">
    <property type="term" value="P:protein quality control for misfolded or incompletely synthesized proteins"/>
    <property type="evidence" value="ECO:0007669"/>
    <property type="project" value="TreeGrafter"/>
</dbReference>
<evidence type="ECO:0000256" key="9">
    <source>
        <dbReference type="RuleBase" id="RU003983"/>
    </source>
</evidence>
<keyword evidence="3 9" id="KW-0378">Hydrolase</keyword>
<accession>A0AAN9FWD2</accession>
<keyword evidence="2" id="KW-0479">Metal-binding</keyword>